<sequence length="182" mass="20003">MDGRAALALPPDAFRLAAAREAIASLGLVVSEAEGIIWHMLDFRLTDHPKARATAYRKNGEQLSAEEKRALGLRSNAYLSRRAFSEITSKGMASPLEAHEKVLLRASFSLFRYLVIQNPSVIDGHEVNYLFDVLNIACPVCKPLNGTTISGNDAPMFALPGCECETANFGYRAYVDWLANIE</sequence>
<dbReference type="EMBL" id="JAMLDX010000037">
    <property type="protein sequence ID" value="MCP3733218.1"/>
    <property type="molecule type" value="Genomic_DNA"/>
</dbReference>
<keyword evidence="2" id="KW-1185">Reference proteome</keyword>
<evidence type="ECO:0000313" key="2">
    <source>
        <dbReference type="Proteomes" id="UP001139451"/>
    </source>
</evidence>
<dbReference type="Proteomes" id="UP001139451">
    <property type="component" value="Unassembled WGS sequence"/>
</dbReference>
<reference evidence="1" key="1">
    <citation type="submission" date="2022-05" db="EMBL/GenBank/DDBJ databases">
        <title>Sphingomonas sp. strain MG17 Genome sequencing and assembly.</title>
        <authorList>
            <person name="Kim I."/>
        </authorList>
    </citation>
    <scope>NUCLEOTIDE SEQUENCE</scope>
    <source>
        <strain evidence="1">MG17</strain>
    </source>
</reference>
<organism evidence="1 2">
    <name type="scientific">Sphingomonas tagetis</name>
    <dbReference type="NCBI Taxonomy" id="2949092"/>
    <lineage>
        <taxon>Bacteria</taxon>
        <taxon>Pseudomonadati</taxon>
        <taxon>Pseudomonadota</taxon>
        <taxon>Alphaproteobacteria</taxon>
        <taxon>Sphingomonadales</taxon>
        <taxon>Sphingomonadaceae</taxon>
        <taxon>Sphingomonas</taxon>
    </lineage>
</organism>
<protein>
    <submittedName>
        <fullName evidence="1">Uncharacterized protein</fullName>
    </submittedName>
</protein>
<gene>
    <name evidence="1" type="ORF">M9978_22700</name>
</gene>
<name>A0A9X2HTI8_9SPHN</name>
<comment type="caution">
    <text evidence="1">The sequence shown here is derived from an EMBL/GenBank/DDBJ whole genome shotgun (WGS) entry which is preliminary data.</text>
</comment>
<dbReference type="AlphaFoldDB" id="A0A9X2HTI8"/>
<evidence type="ECO:0000313" key="1">
    <source>
        <dbReference type="EMBL" id="MCP3733218.1"/>
    </source>
</evidence>
<proteinExistence type="predicted"/>
<accession>A0A9X2HTI8</accession>
<dbReference type="RefSeq" id="WP_254297418.1">
    <property type="nucleotide sequence ID" value="NZ_JAMLDX010000037.1"/>
</dbReference>